<keyword evidence="6 10" id="KW-0692">RNA repair</keyword>
<dbReference type="InterPro" id="IPR015329">
    <property type="entry name" value="tRNA_NucTransf2"/>
</dbReference>
<reference evidence="14" key="1">
    <citation type="submission" date="2020-07" db="EMBL/GenBank/DDBJ databases">
        <title>Huge and variable diversity of episymbiotic CPR bacteria and DPANN archaea in groundwater ecosystems.</title>
        <authorList>
            <person name="He C.Y."/>
            <person name="Keren R."/>
            <person name="Whittaker M."/>
            <person name="Farag I.F."/>
            <person name="Doudna J."/>
            <person name="Cate J.H.D."/>
            <person name="Banfield J.F."/>
        </authorList>
    </citation>
    <scope>NUCLEOTIDE SEQUENCE</scope>
    <source>
        <strain evidence="14">NC_groundwater_1296_Ag_S-0.2um_52_80</strain>
    </source>
</reference>
<keyword evidence="7 10" id="KW-0067">ATP-binding</keyword>
<gene>
    <name evidence="10 14" type="primary">cca</name>
    <name evidence="14" type="ORF">HY544_03245</name>
</gene>
<dbReference type="InterPro" id="IPR006116">
    <property type="entry name" value="NT_2-5OAS_ClassI-CCAase"/>
</dbReference>
<feature type="domain" description="CCA-adding enzyme C-terminal" evidence="13">
    <location>
        <begin position="283"/>
        <end position="426"/>
    </location>
</feature>
<dbReference type="Proteomes" id="UP000732298">
    <property type="component" value="Unassembled WGS sequence"/>
</dbReference>
<dbReference type="EMBL" id="JACQPB010000034">
    <property type="protein sequence ID" value="MBI4210493.1"/>
    <property type="molecule type" value="Genomic_DNA"/>
</dbReference>
<evidence type="ECO:0000256" key="7">
    <source>
        <dbReference type="ARBA" id="ARBA00022840"/>
    </source>
</evidence>
<dbReference type="Gene3D" id="1.10.1410.30">
    <property type="entry name" value="CCA tRNA nucleotidyltransferase, domain 2"/>
    <property type="match status" value="1"/>
</dbReference>
<evidence type="ECO:0000256" key="4">
    <source>
        <dbReference type="ARBA" id="ARBA00022723"/>
    </source>
</evidence>
<feature type="domain" description="Polymerase nucleotidyl transferase" evidence="11">
    <location>
        <begin position="41"/>
        <end position="132"/>
    </location>
</feature>
<dbReference type="NCBIfam" id="TIGR03671">
    <property type="entry name" value="cca_archaeal"/>
    <property type="match status" value="1"/>
</dbReference>
<keyword evidence="2 10" id="KW-0819">tRNA processing</keyword>
<comment type="cofactor">
    <cofactor evidence="10">
        <name>Mg(2+)</name>
        <dbReference type="ChEBI" id="CHEBI:18420"/>
    </cofactor>
</comment>
<dbReference type="GO" id="GO:0005524">
    <property type="term" value="F:ATP binding"/>
    <property type="evidence" value="ECO:0007669"/>
    <property type="project" value="UniProtKB-UniRule"/>
</dbReference>
<dbReference type="Gene3D" id="3.30.70.590">
    <property type="entry name" value="Poly(A) polymerase predicted RNA binding domain"/>
    <property type="match status" value="1"/>
</dbReference>
<evidence type="ECO:0000256" key="9">
    <source>
        <dbReference type="ARBA" id="ARBA00022884"/>
    </source>
</evidence>
<dbReference type="GO" id="GO:0004810">
    <property type="term" value="F:CCA tRNA nucleotidyltransferase activity"/>
    <property type="evidence" value="ECO:0007669"/>
    <property type="project" value="UniProtKB-UniRule"/>
</dbReference>
<keyword evidence="9 10" id="KW-0694">RNA-binding</keyword>
<feature type="domain" description="tRNA nucleotidyltransferase substrate binding" evidence="12">
    <location>
        <begin position="151"/>
        <end position="265"/>
    </location>
</feature>
<keyword evidence="4 10" id="KW-0479">Metal-binding</keyword>
<dbReference type="Gene3D" id="3.30.70.1550">
    <property type="entry name" value="Archaeal tRNA CCA-adding enzyme catalytic domain"/>
    <property type="match status" value="1"/>
</dbReference>
<evidence type="ECO:0000313" key="14">
    <source>
        <dbReference type="EMBL" id="MBI4210493.1"/>
    </source>
</evidence>
<feature type="binding site" evidence="10">
    <location>
        <position position="48"/>
    </location>
    <ligand>
        <name>ATP</name>
        <dbReference type="ChEBI" id="CHEBI:30616"/>
    </ligand>
</feature>
<dbReference type="GO" id="GO:0000049">
    <property type="term" value="F:tRNA binding"/>
    <property type="evidence" value="ECO:0007669"/>
    <property type="project" value="UniProtKB-UniRule"/>
</dbReference>
<dbReference type="SUPFAM" id="SSF81301">
    <property type="entry name" value="Nucleotidyltransferase"/>
    <property type="match status" value="1"/>
</dbReference>
<proteinExistence type="inferred from homology"/>
<feature type="binding site" evidence="10">
    <location>
        <position position="165"/>
    </location>
    <ligand>
        <name>CTP</name>
        <dbReference type="ChEBI" id="CHEBI:37563"/>
    </ligand>
</feature>
<feature type="binding site" evidence="10">
    <location>
        <position position="156"/>
    </location>
    <ligand>
        <name>ATP</name>
        <dbReference type="ChEBI" id="CHEBI:30616"/>
    </ligand>
</feature>
<evidence type="ECO:0000259" key="11">
    <source>
        <dbReference type="Pfam" id="PF01909"/>
    </source>
</evidence>
<dbReference type="EC" id="2.7.7.72" evidence="10"/>
<feature type="binding site" evidence="10">
    <location>
        <position position="156"/>
    </location>
    <ligand>
        <name>CTP</name>
        <dbReference type="ChEBI" id="CHEBI:37563"/>
    </ligand>
</feature>
<evidence type="ECO:0000256" key="6">
    <source>
        <dbReference type="ARBA" id="ARBA00022800"/>
    </source>
</evidence>
<protein>
    <recommendedName>
        <fullName evidence="10">CCA-adding enzyme</fullName>
        <ecNumber evidence="10">2.7.7.72</ecNumber>
    </recommendedName>
    <alternativeName>
        <fullName evidence="10">CCA tRNA nucleotidyltransferase</fullName>
    </alternativeName>
    <alternativeName>
        <fullName evidence="10">tRNA CCA-pyrophosphorylase</fullName>
    </alternativeName>
    <alternativeName>
        <fullName evidence="10">tRNA adenylyl-/cytidylyl- transferase</fullName>
    </alternativeName>
    <alternativeName>
        <fullName evidence="10">tRNA nucleotidyltransferase</fullName>
    </alternativeName>
    <alternativeName>
        <fullName evidence="10">tRNA-NT</fullName>
    </alternativeName>
</protein>
<keyword evidence="5 10" id="KW-0547">Nucleotide-binding</keyword>
<name>A0A8T3YJS2_9ARCH</name>
<dbReference type="GO" id="GO:0042245">
    <property type="term" value="P:RNA repair"/>
    <property type="evidence" value="ECO:0007669"/>
    <property type="project" value="UniProtKB-KW"/>
</dbReference>
<dbReference type="PANTHER" id="PTHR39643">
    <property type="entry name" value="CCA-ADDING ENZYME"/>
    <property type="match status" value="1"/>
</dbReference>
<evidence type="ECO:0000259" key="13">
    <source>
        <dbReference type="Pfam" id="PF21133"/>
    </source>
</evidence>
<dbReference type="InterPro" id="IPR011068">
    <property type="entry name" value="NuclTrfase_I-like_C"/>
</dbReference>
<feature type="binding site" evidence="10">
    <location>
        <position position="113"/>
    </location>
    <ligand>
        <name>Mg(2+)</name>
        <dbReference type="ChEBI" id="CHEBI:18420"/>
    </ligand>
</feature>
<dbReference type="Pfam" id="PF01909">
    <property type="entry name" value="NTP_transf_2"/>
    <property type="match status" value="1"/>
</dbReference>
<comment type="similarity">
    <text evidence="10">Belongs to the tRNA nucleotidyltransferase/poly(A) polymerase family. Archaeal CCA-adding enzyme subfamily.</text>
</comment>
<dbReference type="HAMAP" id="MF_01264">
    <property type="entry name" value="CCA_arch"/>
    <property type="match status" value="1"/>
</dbReference>
<dbReference type="CDD" id="cd05400">
    <property type="entry name" value="NT_2-5OAS_ClassI-CCAase"/>
    <property type="match status" value="1"/>
</dbReference>
<dbReference type="InterPro" id="IPR043519">
    <property type="entry name" value="NT_sf"/>
</dbReference>
<dbReference type="SUPFAM" id="SSF81631">
    <property type="entry name" value="PAP/OAS1 substrate-binding domain"/>
    <property type="match status" value="1"/>
</dbReference>
<sequence length="459" mass="52548">MEKILDKVIWKITPTREEIVREKKFAEKIIGAIGSVRGKHLRAELVGSMARNTHLRGDNDLDIFVFFPENLSREEFEKEGLHTAMSVFRGHKWEKAYSEHPYIRGKINGFEVEIVPAYDVASAENLKSAVDRSAFHNKYLLREMKPGHEREIRLLKQFMKGVKCYGADLSTNSFPGYVAEILVLKYGSFANTLKAASGWKPGEVVDVEGHLGAEEARGKFGSHFVVIDPVDRNRNVAAALSQNQYARFIAAARAFLQKPSMNFFFPKPHRAWSVEKLKRFLRKTELVAIATGYPKGIVEDIMWGQLRRVGRKMAAMCEAQGFAVKRSAEWLEHARHMFILLEVESTQLQKAKILRGPEATDRMNSEAFLRAHPNPLSGPRIENSRWVLEVERKYTHVEPFIKDALKKLKTEEKGGIRKALNKRAKIMHENEIIALYRKNAGFRQFLTGYLKGEEEFLGY</sequence>
<dbReference type="PIRSF" id="PIRSF005335">
    <property type="entry name" value="CCA_arch"/>
    <property type="match status" value="1"/>
</dbReference>
<dbReference type="InterPro" id="IPR048833">
    <property type="entry name" value="CAA_C"/>
</dbReference>
<evidence type="ECO:0000256" key="10">
    <source>
        <dbReference type="HAMAP-Rule" id="MF_01264"/>
    </source>
</evidence>
<organism evidence="14 15">
    <name type="scientific">Candidatus Iainarchaeum sp</name>
    <dbReference type="NCBI Taxonomy" id="3101447"/>
    <lineage>
        <taxon>Archaea</taxon>
        <taxon>Candidatus Iainarchaeota</taxon>
        <taxon>Candidatus Iainarchaeia</taxon>
        <taxon>Candidatus Iainarchaeales</taxon>
        <taxon>Candidatus Iainarchaeaceae</taxon>
        <taxon>Candidatus Iainarchaeum</taxon>
    </lineage>
</organism>
<feature type="binding site" evidence="10">
    <location>
        <position position="165"/>
    </location>
    <ligand>
        <name>ATP</name>
        <dbReference type="ChEBI" id="CHEBI:30616"/>
    </ligand>
</feature>
<dbReference type="InterPro" id="IPR008229">
    <property type="entry name" value="CCA-adding_arc"/>
</dbReference>
<evidence type="ECO:0000256" key="2">
    <source>
        <dbReference type="ARBA" id="ARBA00022694"/>
    </source>
</evidence>
<feature type="binding site" evidence="10">
    <location>
        <position position="51"/>
    </location>
    <ligand>
        <name>ATP</name>
        <dbReference type="ChEBI" id="CHEBI:30616"/>
    </ligand>
</feature>
<dbReference type="PANTHER" id="PTHR39643:SF1">
    <property type="entry name" value="CCA-ADDING ENZYME"/>
    <property type="match status" value="1"/>
</dbReference>
<dbReference type="AlphaFoldDB" id="A0A8T3YJS2"/>
<feature type="binding site" evidence="10">
    <location>
        <position position="48"/>
    </location>
    <ligand>
        <name>CTP</name>
        <dbReference type="ChEBI" id="CHEBI:37563"/>
    </ligand>
</feature>
<dbReference type="SUPFAM" id="SSF55003">
    <property type="entry name" value="PAP/Archaeal CCA-adding enzyme, C-terminal domain"/>
    <property type="match status" value="1"/>
</dbReference>
<evidence type="ECO:0000313" key="15">
    <source>
        <dbReference type="Proteomes" id="UP000732298"/>
    </source>
</evidence>
<dbReference type="PROSITE" id="PS50152">
    <property type="entry name" value="25A_SYNTH_3"/>
    <property type="match status" value="1"/>
</dbReference>
<dbReference type="Pfam" id="PF09249">
    <property type="entry name" value="tRNA_NucTransf2"/>
    <property type="match status" value="1"/>
</dbReference>
<dbReference type="InterPro" id="IPR042090">
    <property type="entry name" value="CCA_tRNA_nucleotrans_2"/>
</dbReference>
<keyword evidence="8 10" id="KW-0460">Magnesium</keyword>
<comment type="catalytic activity">
    <reaction evidence="10">
        <text>a tRNA with a 3' CCA end + 2 CTP + ATP = a tRNA with a 3' CCACCA end + 3 diphosphate</text>
        <dbReference type="Rhea" id="RHEA:76235"/>
        <dbReference type="Rhea" id="RHEA-COMP:10468"/>
        <dbReference type="Rhea" id="RHEA-COMP:18655"/>
        <dbReference type="ChEBI" id="CHEBI:30616"/>
        <dbReference type="ChEBI" id="CHEBI:33019"/>
        <dbReference type="ChEBI" id="CHEBI:37563"/>
        <dbReference type="ChEBI" id="CHEBI:83071"/>
        <dbReference type="ChEBI" id="CHEBI:195187"/>
    </reaction>
</comment>
<feature type="binding site" evidence="10">
    <location>
        <position position="136"/>
    </location>
    <ligand>
        <name>ATP</name>
        <dbReference type="ChEBI" id="CHEBI:30616"/>
    </ligand>
</feature>
<comment type="function">
    <text evidence="10">Catalyzes the addition and repair of the essential 3'-terminal CCA sequence in tRNAs without using a nucleic acid template. Adds these three nucleotides in the order of C, C, and A to the tRNA nucleotide-73, using CTP and ATP as substrates and producing inorganic pyrophosphate. tRNA 3'-terminal CCA addition is required both for tRNA processing and repair. Also involved in tRNA surveillance by mediating tandem CCA addition to generate a CCACCA at the 3' terminus of unstable tRNAs. While stable tRNAs receive only 3'-terminal CCA, unstable tRNAs are marked with CCACCA and rapidly degraded.</text>
</comment>
<comment type="catalytic activity">
    <reaction evidence="10">
        <text>a tRNA precursor + 2 CTP + ATP = a tRNA with a 3' CCA end + 3 diphosphate</text>
        <dbReference type="Rhea" id="RHEA:14433"/>
        <dbReference type="Rhea" id="RHEA-COMP:10465"/>
        <dbReference type="Rhea" id="RHEA-COMP:10468"/>
        <dbReference type="ChEBI" id="CHEBI:30616"/>
        <dbReference type="ChEBI" id="CHEBI:33019"/>
        <dbReference type="ChEBI" id="CHEBI:37563"/>
        <dbReference type="ChEBI" id="CHEBI:74896"/>
        <dbReference type="ChEBI" id="CHEBI:83071"/>
        <dbReference type="EC" id="2.7.7.72"/>
    </reaction>
</comment>
<evidence type="ECO:0000259" key="12">
    <source>
        <dbReference type="Pfam" id="PF09249"/>
    </source>
</evidence>
<evidence type="ECO:0000256" key="1">
    <source>
        <dbReference type="ARBA" id="ARBA00022679"/>
    </source>
</evidence>
<comment type="caution">
    <text evidence="14">The sequence shown here is derived from an EMBL/GenBank/DDBJ whole genome shotgun (WGS) entry which is preliminary data.</text>
</comment>
<comment type="miscellaneous">
    <text evidence="10">A single active site specifically recognizes both ATP and CTP and is responsible for their addition.</text>
</comment>
<dbReference type="Pfam" id="PF21133">
    <property type="entry name" value="CAA_C"/>
    <property type="match status" value="1"/>
</dbReference>
<evidence type="ECO:0000256" key="8">
    <source>
        <dbReference type="ARBA" id="ARBA00022842"/>
    </source>
</evidence>
<feature type="binding site" evidence="10">
    <location>
        <position position="51"/>
    </location>
    <ligand>
        <name>CTP</name>
        <dbReference type="ChEBI" id="CHEBI:37563"/>
    </ligand>
</feature>
<dbReference type="GO" id="GO:0001680">
    <property type="term" value="P:tRNA 3'-terminal CCA addition"/>
    <property type="evidence" value="ECO:0007669"/>
    <property type="project" value="UniProtKB-UniRule"/>
</dbReference>
<keyword evidence="3 10" id="KW-0548">Nucleotidyltransferase</keyword>
<keyword evidence="1 10" id="KW-0808">Transferase</keyword>
<evidence type="ECO:0000256" key="5">
    <source>
        <dbReference type="ARBA" id="ARBA00022741"/>
    </source>
</evidence>
<evidence type="ECO:0000256" key="3">
    <source>
        <dbReference type="ARBA" id="ARBA00022695"/>
    </source>
</evidence>
<dbReference type="GO" id="GO:0000287">
    <property type="term" value="F:magnesium ion binding"/>
    <property type="evidence" value="ECO:0007669"/>
    <property type="project" value="UniProtKB-UniRule"/>
</dbReference>
<dbReference type="Gene3D" id="3.30.460.10">
    <property type="entry name" value="Beta Polymerase, domain 2"/>
    <property type="match status" value="1"/>
</dbReference>
<comment type="subunit">
    <text evidence="10">Homodimer.</text>
</comment>
<feature type="binding site" evidence="10">
    <location>
        <position position="136"/>
    </location>
    <ligand>
        <name>CTP</name>
        <dbReference type="ChEBI" id="CHEBI:37563"/>
    </ligand>
</feature>
<feature type="binding site" evidence="10">
    <location>
        <position position="60"/>
    </location>
    <ligand>
        <name>Mg(2+)</name>
        <dbReference type="ChEBI" id="CHEBI:18420"/>
    </ligand>
</feature>
<accession>A0A8T3YJS2</accession>
<dbReference type="InterPro" id="IPR002934">
    <property type="entry name" value="Polymerase_NTP_transf_dom"/>
</dbReference>
<feature type="binding site" evidence="10">
    <location>
        <position position="62"/>
    </location>
    <ligand>
        <name>Mg(2+)</name>
        <dbReference type="ChEBI" id="CHEBI:18420"/>
    </ligand>
</feature>